<comment type="caution">
    <text evidence="3">The sequence shown here is derived from an EMBL/GenBank/DDBJ whole genome shotgun (WGS) entry which is preliminary data.</text>
</comment>
<name>A0A507BGX1_9PEZI</name>
<keyword evidence="4" id="KW-1185">Reference proteome</keyword>
<dbReference type="Proteomes" id="UP000319257">
    <property type="component" value="Unassembled WGS sequence"/>
</dbReference>
<protein>
    <recommendedName>
        <fullName evidence="2">DUF7143 domain-containing protein</fullName>
    </recommendedName>
</protein>
<organism evidence="3 4">
    <name type="scientific">Thyridium curvatum</name>
    <dbReference type="NCBI Taxonomy" id="1093900"/>
    <lineage>
        <taxon>Eukaryota</taxon>
        <taxon>Fungi</taxon>
        <taxon>Dikarya</taxon>
        <taxon>Ascomycota</taxon>
        <taxon>Pezizomycotina</taxon>
        <taxon>Sordariomycetes</taxon>
        <taxon>Sordariomycetidae</taxon>
        <taxon>Thyridiales</taxon>
        <taxon>Thyridiaceae</taxon>
        <taxon>Thyridium</taxon>
    </lineage>
</organism>
<dbReference type="EMBL" id="SKBQ01000010">
    <property type="protein sequence ID" value="TPX18606.1"/>
    <property type="molecule type" value="Genomic_DNA"/>
</dbReference>
<dbReference type="Pfam" id="PF23631">
    <property type="entry name" value="DUF7143"/>
    <property type="match status" value="1"/>
</dbReference>
<dbReference type="OrthoDB" id="2497581at2759"/>
<dbReference type="AlphaFoldDB" id="A0A507BGX1"/>
<evidence type="ECO:0000259" key="2">
    <source>
        <dbReference type="Pfam" id="PF23631"/>
    </source>
</evidence>
<feature type="domain" description="DUF7143" evidence="2">
    <location>
        <begin position="33"/>
        <end position="191"/>
    </location>
</feature>
<dbReference type="PANTHER" id="PTHR37592:SF1">
    <property type="match status" value="1"/>
</dbReference>
<dbReference type="GeneID" id="41969910"/>
<proteinExistence type="predicted"/>
<evidence type="ECO:0000313" key="3">
    <source>
        <dbReference type="EMBL" id="TPX18606.1"/>
    </source>
</evidence>
<sequence>MKTSVILAALACAGTGLAAPAVAERQAAKPCFVIGSTTLPKEVSAAGAALANTVTCSRTAKTLSGVPDVTAGTTSFSAIDFSKSKQSTLAFALDKFATASPLAGNDLKKFQNELDVYVATEVGIRSVGGNLAIKVPKFFLEFQVSRIRVAQGDTPKEPGLQVDHLRDKVLKNAANQDKALLDQVRQLATVLA</sequence>
<dbReference type="InterPro" id="IPR055567">
    <property type="entry name" value="DUF7143"/>
</dbReference>
<keyword evidence="1" id="KW-0732">Signal</keyword>
<gene>
    <name evidence="3" type="ORF">E0L32_002463</name>
</gene>
<dbReference type="InParanoid" id="A0A507BGX1"/>
<feature type="chain" id="PRO_5021273515" description="DUF7143 domain-containing protein" evidence="1">
    <location>
        <begin position="19"/>
        <end position="192"/>
    </location>
</feature>
<accession>A0A507BGX1</accession>
<evidence type="ECO:0000313" key="4">
    <source>
        <dbReference type="Proteomes" id="UP000319257"/>
    </source>
</evidence>
<evidence type="ECO:0000256" key="1">
    <source>
        <dbReference type="SAM" id="SignalP"/>
    </source>
</evidence>
<reference evidence="3 4" key="1">
    <citation type="submission" date="2019-06" db="EMBL/GenBank/DDBJ databases">
        <title>Draft genome sequence of the filamentous fungus Phialemoniopsis curvata isolated from diesel fuel.</title>
        <authorList>
            <person name="Varaljay V.A."/>
            <person name="Lyon W.J."/>
            <person name="Crouch A.L."/>
            <person name="Drake C.E."/>
            <person name="Hollomon J.M."/>
            <person name="Nadeau L.J."/>
            <person name="Nunn H.S."/>
            <person name="Stevenson B.S."/>
            <person name="Bojanowski C.L."/>
            <person name="Crookes-Goodson W.J."/>
        </authorList>
    </citation>
    <scope>NUCLEOTIDE SEQUENCE [LARGE SCALE GENOMIC DNA]</scope>
    <source>
        <strain evidence="3 4">D216</strain>
    </source>
</reference>
<feature type="signal peptide" evidence="1">
    <location>
        <begin position="1"/>
        <end position="18"/>
    </location>
</feature>
<dbReference type="RefSeq" id="XP_031000317.1">
    <property type="nucleotide sequence ID" value="XM_031136655.1"/>
</dbReference>
<dbReference type="PANTHER" id="PTHR37592">
    <property type="match status" value="1"/>
</dbReference>